<dbReference type="PROSITE" id="PS50076">
    <property type="entry name" value="DNAJ_2"/>
    <property type="match status" value="1"/>
</dbReference>
<name>A0ABQ6P8C5_9SPHN</name>
<dbReference type="EMBL" id="BTFW01000001">
    <property type="protein sequence ID" value="GMM61517.1"/>
    <property type="molecule type" value="Genomic_DNA"/>
</dbReference>
<dbReference type="CDD" id="cd06257">
    <property type="entry name" value="DnaJ"/>
    <property type="match status" value="1"/>
</dbReference>
<dbReference type="Proteomes" id="UP001187221">
    <property type="component" value="Unassembled WGS sequence"/>
</dbReference>
<evidence type="ECO:0000259" key="1">
    <source>
        <dbReference type="PROSITE" id="PS50076"/>
    </source>
</evidence>
<keyword evidence="3" id="KW-1185">Reference proteome</keyword>
<dbReference type="Pfam" id="PF00226">
    <property type="entry name" value="DnaJ"/>
    <property type="match status" value="1"/>
</dbReference>
<reference evidence="2 3" key="1">
    <citation type="submission" date="2023-06" db="EMBL/GenBank/DDBJ databases">
        <title>Draft genome sequence of Novosphingobium sp. strain IK01.</title>
        <authorList>
            <person name="Hatamoto M."/>
            <person name="Ikarashi T."/>
            <person name="Yamaguchi T."/>
        </authorList>
    </citation>
    <scope>NUCLEOTIDE SEQUENCE [LARGE SCALE GENOMIC DNA]</scope>
    <source>
        <strain evidence="2 3">IK01</strain>
    </source>
</reference>
<dbReference type="InterPro" id="IPR036869">
    <property type="entry name" value="J_dom_sf"/>
</dbReference>
<evidence type="ECO:0000313" key="3">
    <source>
        <dbReference type="Proteomes" id="UP001187221"/>
    </source>
</evidence>
<accession>A0ABQ6P8C5</accession>
<sequence>MIKLLWLAALVCALVRLLTGHWPWEKKWGELAGRAPHSGTLRSGMQGKACNLLGVAPDASREQIIEAHRRLIAMVHPDRGGTNEAVHEANAARDLLLARLAETAQR</sequence>
<feature type="domain" description="J" evidence="1">
    <location>
        <begin position="48"/>
        <end position="106"/>
    </location>
</feature>
<dbReference type="SUPFAM" id="SSF46565">
    <property type="entry name" value="Chaperone J-domain"/>
    <property type="match status" value="1"/>
</dbReference>
<protein>
    <recommendedName>
        <fullName evidence="1">J domain-containing protein</fullName>
    </recommendedName>
</protein>
<organism evidence="2 3">
    <name type="scientific">Novosphingobium pituita</name>
    <dbReference type="NCBI Taxonomy" id="3056842"/>
    <lineage>
        <taxon>Bacteria</taxon>
        <taxon>Pseudomonadati</taxon>
        <taxon>Pseudomonadota</taxon>
        <taxon>Alphaproteobacteria</taxon>
        <taxon>Sphingomonadales</taxon>
        <taxon>Sphingomonadaceae</taxon>
        <taxon>Novosphingobium</taxon>
    </lineage>
</organism>
<dbReference type="Gene3D" id="1.10.287.110">
    <property type="entry name" value="DnaJ domain"/>
    <property type="match status" value="1"/>
</dbReference>
<dbReference type="RefSeq" id="WP_317975195.1">
    <property type="nucleotide sequence ID" value="NZ_BTFW01000001.1"/>
</dbReference>
<evidence type="ECO:0000313" key="2">
    <source>
        <dbReference type="EMBL" id="GMM61517.1"/>
    </source>
</evidence>
<gene>
    <name evidence="2" type="ORF">NUTIK01_22940</name>
</gene>
<dbReference type="InterPro" id="IPR001623">
    <property type="entry name" value="DnaJ_domain"/>
</dbReference>
<proteinExistence type="predicted"/>
<comment type="caution">
    <text evidence="2">The sequence shown here is derived from an EMBL/GenBank/DDBJ whole genome shotgun (WGS) entry which is preliminary data.</text>
</comment>